<dbReference type="Gene3D" id="1.50.40.10">
    <property type="entry name" value="Mitochondrial carrier domain"/>
    <property type="match status" value="1"/>
</dbReference>
<evidence type="ECO:0000256" key="3">
    <source>
        <dbReference type="ARBA" id="ARBA00022448"/>
    </source>
</evidence>
<dbReference type="GO" id="GO:0006843">
    <property type="term" value="P:mitochondrial citrate transmembrane transport"/>
    <property type="evidence" value="ECO:0007669"/>
    <property type="project" value="TreeGrafter"/>
</dbReference>
<dbReference type="AlphaFoldDB" id="A0AAD1UH39"/>
<proteinExistence type="inferred from homology"/>
<dbReference type="PANTHER" id="PTHR45788">
    <property type="entry name" value="SUCCINATE/FUMARATE MITOCHONDRIAL TRANSPORTER-RELATED"/>
    <property type="match status" value="1"/>
</dbReference>
<dbReference type="Proteomes" id="UP001295684">
    <property type="component" value="Unassembled WGS sequence"/>
</dbReference>
<organism evidence="11 12">
    <name type="scientific">Euplotes crassus</name>
    <dbReference type="NCBI Taxonomy" id="5936"/>
    <lineage>
        <taxon>Eukaryota</taxon>
        <taxon>Sar</taxon>
        <taxon>Alveolata</taxon>
        <taxon>Ciliophora</taxon>
        <taxon>Intramacronucleata</taxon>
        <taxon>Spirotrichea</taxon>
        <taxon>Hypotrichia</taxon>
        <taxon>Euplotida</taxon>
        <taxon>Euplotidae</taxon>
        <taxon>Moneuplotes</taxon>
    </lineage>
</organism>
<evidence type="ECO:0000256" key="5">
    <source>
        <dbReference type="ARBA" id="ARBA00022737"/>
    </source>
</evidence>
<dbReference type="GO" id="GO:0071913">
    <property type="term" value="F:citrate secondary active transmembrane transporter activity"/>
    <property type="evidence" value="ECO:0007669"/>
    <property type="project" value="TreeGrafter"/>
</dbReference>
<dbReference type="InterPro" id="IPR049563">
    <property type="entry name" value="TXTP-like"/>
</dbReference>
<evidence type="ECO:0008006" key="13">
    <source>
        <dbReference type="Google" id="ProtNLM"/>
    </source>
</evidence>
<protein>
    <recommendedName>
        <fullName evidence="13">Mitochondrial carrier protein</fullName>
    </recommendedName>
</protein>
<comment type="subcellular location">
    <subcellularLocation>
        <location evidence="1">Mitochondrion membrane</location>
        <topology evidence="1">Multi-pass membrane protein</topology>
    </subcellularLocation>
</comment>
<comment type="similarity">
    <text evidence="2 10">Belongs to the mitochondrial carrier (TC 2.A.29) family.</text>
</comment>
<keyword evidence="4 9" id="KW-0812">Transmembrane</keyword>
<reference evidence="11" key="1">
    <citation type="submission" date="2023-07" db="EMBL/GenBank/DDBJ databases">
        <authorList>
            <consortium name="AG Swart"/>
            <person name="Singh M."/>
            <person name="Singh A."/>
            <person name="Seah K."/>
            <person name="Emmerich C."/>
        </authorList>
    </citation>
    <scope>NUCLEOTIDE SEQUENCE</scope>
    <source>
        <strain evidence="11">DP1</strain>
    </source>
</reference>
<evidence type="ECO:0000256" key="7">
    <source>
        <dbReference type="ARBA" id="ARBA00023128"/>
    </source>
</evidence>
<dbReference type="InterPro" id="IPR023395">
    <property type="entry name" value="MCP_dom_sf"/>
</dbReference>
<evidence type="ECO:0000256" key="4">
    <source>
        <dbReference type="ARBA" id="ARBA00022692"/>
    </source>
</evidence>
<evidence type="ECO:0000256" key="2">
    <source>
        <dbReference type="ARBA" id="ARBA00006375"/>
    </source>
</evidence>
<evidence type="ECO:0000256" key="1">
    <source>
        <dbReference type="ARBA" id="ARBA00004225"/>
    </source>
</evidence>
<evidence type="ECO:0000256" key="6">
    <source>
        <dbReference type="ARBA" id="ARBA00022989"/>
    </source>
</evidence>
<name>A0AAD1UH39_EUPCR</name>
<feature type="repeat" description="Solcar" evidence="9">
    <location>
        <begin position="211"/>
        <end position="307"/>
    </location>
</feature>
<keyword evidence="6" id="KW-1133">Transmembrane helix</keyword>
<feature type="repeat" description="Solcar" evidence="9">
    <location>
        <begin position="19"/>
        <end position="103"/>
    </location>
</feature>
<accession>A0AAD1UH39</accession>
<dbReference type="InterPro" id="IPR018108">
    <property type="entry name" value="MCP_transmembrane"/>
</dbReference>
<dbReference type="SUPFAM" id="SSF103506">
    <property type="entry name" value="Mitochondrial carrier"/>
    <property type="match status" value="1"/>
</dbReference>
<dbReference type="PROSITE" id="PS50920">
    <property type="entry name" value="SOLCAR"/>
    <property type="match status" value="2"/>
</dbReference>
<keyword evidence="7" id="KW-0496">Mitochondrion</keyword>
<evidence type="ECO:0000313" key="11">
    <source>
        <dbReference type="EMBL" id="CAI2367143.1"/>
    </source>
</evidence>
<evidence type="ECO:0000256" key="8">
    <source>
        <dbReference type="ARBA" id="ARBA00023136"/>
    </source>
</evidence>
<evidence type="ECO:0000256" key="9">
    <source>
        <dbReference type="PROSITE-ProRule" id="PRU00282"/>
    </source>
</evidence>
<sequence>MAEVDTSGIRRFIHSSPTNLAIFSSCAGMLRSLLATPLQHPMDTLKVNYQINNNLKNEFEVVKYIYTERGGMKGFYYGLSANLTKQIFKSSYRYPLLSGLPRFYAGMFGSKYEDNKYIMRLLTSLTIAFTEATLITPIERLQVFLMTSKFSDSNYKDFFTMIKSRARKEIFKGYSPYILKQCVSWTVFLQADQFYKNRMRSMFNIHERRMITGWKLAACGLMTSLTTVFSIMPFDNIKTFLQKHNIEVKDGHRVKCNENQFTIKNAVKGIYAKRGIRGFYVGWRIRILVNFFNSSFTVVLLEWIDDLARDC</sequence>
<dbReference type="Pfam" id="PF00153">
    <property type="entry name" value="Mito_carr"/>
    <property type="match status" value="2"/>
</dbReference>
<keyword evidence="12" id="KW-1185">Reference proteome</keyword>
<evidence type="ECO:0000256" key="10">
    <source>
        <dbReference type="RuleBase" id="RU000488"/>
    </source>
</evidence>
<keyword evidence="5" id="KW-0677">Repeat</keyword>
<evidence type="ECO:0000313" key="12">
    <source>
        <dbReference type="Proteomes" id="UP001295684"/>
    </source>
</evidence>
<keyword evidence="3 10" id="KW-0813">Transport</keyword>
<gene>
    <name evidence="11" type="ORF">ECRASSUSDP1_LOCUS8420</name>
</gene>
<comment type="caution">
    <text evidence="11">The sequence shown here is derived from an EMBL/GenBank/DDBJ whole genome shotgun (WGS) entry which is preliminary data.</text>
</comment>
<dbReference type="EMBL" id="CAMPGE010008238">
    <property type="protein sequence ID" value="CAI2367143.1"/>
    <property type="molecule type" value="Genomic_DNA"/>
</dbReference>
<keyword evidence="8 9" id="KW-0472">Membrane</keyword>
<dbReference type="PANTHER" id="PTHR45788:SF4">
    <property type="entry name" value="TRICARBOXYLATE TRANSPORT PROTEIN, MITOCHONDRIAL"/>
    <property type="match status" value="1"/>
</dbReference>
<dbReference type="GO" id="GO:0031966">
    <property type="term" value="C:mitochondrial membrane"/>
    <property type="evidence" value="ECO:0007669"/>
    <property type="project" value="UniProtKB-SubCell"/>
</dbReference>